<feature type="domain" description="C2H2-type" evidence="9">
    <location>
        <begin position="256"/>
        <end position="285"/>
    </location>
</feature>
<keyword evidence="2" id="KW-0479">Metal-binding</keyword>
<keyword evidence="11" id="KW-1185">Reference proteome</keyword>
<evidence type="ECO:0000256" key="1">
    <source>
        <dbReference type="ARBA" id="ARBA00004123"/>
    </source>
</evidence>
<dbReference type="PROSITE" id="PS00028">
    <property type="entry name" value="ZINC_FINGER_C2H2_1"/>
    <property type="match status" value="5"/>
</dbReference>
<evidence type="ECO:0000259" key="9">
    <source>
        <dbReference type="PROSITE" id="PS50157"/>
    </source>
</evidence>
<evidence type="ECO:0000256" key="7">
    <source>
        <dbReference type="PROSITE-ProRule" id="PRU00042"/>
    </source>
</evidence>
<reference evidence="10 11" key="1">
    <citation type="submission" date="2021-02" db="EMBL/GenBank/DDBJ databases">
        <title>Variation within the Batrachochytrium salamandrivorans European outbreak.</title>
        <authorList>
            <person name="Kelly M."/>
            <person name="Pasmans F."/>
            <person name="Shea T.P."/>
            <person name="Munoz J.F."/>
            <person name="Carranza S."/>
            <person name="Cuomo C.A."/>
            <person name="Martel A."/>
        </authorList>
    </citation>
    <scope>NUCLEOTIDE SEQUENCE [LARGE SCALE GENOMIC DNA]</scope>
    <source>
        <strain evidence="10 11">AMFP18/2</strain>
    </source>
</reference>
<feature type="region of interest" description="Disordered" evidence="8">
    <location>
        <begin position="52"/>
        <end position="78"/>
    </location>
</feature>
<sequence>MLTEAVPCKWATCTAKFESNDQLLPHISSLHLTANRCGRSLHNLVSAGIRTPRYSSSSDVSASLEATPVPGLPSLTSPAMSAKPADTFTACGSDQSRAATNGHMLTIEAMLCGEASPIAGMVQSDPQVHTQGTTQRSPQPSPLPARAEDSTTTLLCQWKLCDLQNFASFDDLVQHVTFEHISFSPDKQRNPHSCQWVDCCERFSSFEDLTWHLSSSHIGNGKRIYMCEWSGCDRKSRPFTQRQKIMRHIQTREKPYVCPDKTCQKPFTLPGALTVHIRKHTGEKPFKCKNNGCHKSFSDSSNLTKHIRIHTGEKPFKCPVNLCEKKFARPDQVSRHAKVHRSISNTEGAAVYSPWLQLGASSRCNNASEKSDLVASTTSSDDLVP</sequence>
<evidence type="ECO:0000256" key="8">
    <source>
        <dbReference type="SAM" id="MobiDB-lite"/>
    </source>
</evidence>
<feature type="domain" description="C2H2-type" evidence="9">
    <location>
        <begin position="192"/>
        <end position="222"/>
    </location>
</feature>
<evidence type="ECO:0000256" key="2">
    <source>
        <dbReference type="ARBA" id="ARBA00022723"/>
    </source>
</evidence>
<evidence type="ECO:0000256" key="3">
    <source>
        <dbReference type="ARBA" id="ARBA00022737"/>
    </source>
</evidence>
<evidence type="ECO:0000256" key="5">
    <source>
        <dbReference type="ARBA" id="ARBA00022833"/>
    </source>
</evidence>
<keyword evidence="6" id="KW-0539">Nucleus</keyword>
<evidence type="ECO:0000313" key="11">
    <source>
        <dbReference type="Proteomes" id="UP001648503"/>
    </source>
</evidence>
<keyword evidence="3" id="KW-0677">Repeat</keyword>
<dbReference type="Proteomes" id="UP001648503">
    <property type="component" value="Unassembled WGS sequence"/>
</dbReference>
<gene>
    <name evidence="10" type="ORF">BASA50_005741</name>
</gene>
<proteinExistence type="predicted"/>
<keyword evidence="4 7" id="KW-0863">Zinc-finger</keyword>
<organism evidence="10 11">
    <name type="scientific">Batrachochytrium salamandrivorans</name>
    <dbReference type="NCBI Taxonomy" id="1357716"/>
    <lineage>
        <taxon>Eukaryota</taxon>
        <taxon>Fungi</taxon>
        <taxon>Fungi incertae sedis</taxon>
        <taxon>Chytridiomycota</taxon>
        <taxon>Chytridiomycota incertae sedis</taxon>
        <taxon>Chytridiomycetes</taxon>
        <taxon>Rhizophydiales</taxon>
        <taxon>Rhizophydiales incertae sedis</taxon>
        <taxon>Batrachochytrium</taxon>
    </lineage>
</organism>
<feature type="domain" description="C2H2-type" evidence="9">
    <location>
        <begin position="286"/>
        <end position="315"/>
    </location>
</feature>
<protein>
    <recommendedName>
        <fullName evidence="9">C2H2-type domain-containing protein</fullName>
    </recommendedName>
</protein>
<evidence type="ECO:0000256" key="4">
    <source>
        <dbReference type="ARBA" id="ARBA00022771"/>
    </source>
</evidence>
<dbReference type="SMART" id="SM00355">
    <property type="entry name" value="ZnF_C2H2"/>
    <property type="match status" value="7"/>
</dbReference>
<feature type="compositionally biased region" description="Polar residues" evidence="8">
    <location>
        <begin position="126"/>
        <end position="138"/>
    </location>
</feature>
<dbReference type="InterPro" id="IPR036236">
    <property type="entry name" value="Znf_C2H2_sf"/>
</dbReference>
<dbReference type="SUPFAM" id="SSF57667">
    <property type="entry name" value="beta-beta-alpha zinc fingers"/>
    <property type="match status" value="5"/>
</dbReference>
<keyword evidence="5" id="KW-0862">Zinc</keyword>
<dbReference type="InterPro" id="IPR013087">
    <property type="entry name" value="Znf_C2H2_type"/>
</dbReference>
<dbReference type="PANTHER" id="PTHR45718:SF4">
    <property type="entry name" value="TRANSCRIPTIONAL ACTIVATOR CUBITUS INTERRUPTUS"/>
    <property type="match status" value="1"/>
</dbReference>
<evidence type="ECO:0000313" key="10">
    <source>
        <dbReference type="EMBL" id="KAH6595532.1"/>
    </source>
</evidence>
<comment type="subcellular location">
    <subcellularLocation>
        <location evidence="1">Nucleus</location>
    </subcellularLocation>
</comment>
<comment type="caution">
    <text evidence="10">The sequence shown here is derived from an EMBL/GenBank/DDBJ whole genome shotgun (WGS) entry which is preliminary data.</text>
</comment>
<dbReference type="PANTHER" id="PTHR45718">
    <property type="entry name" value="TRANSCRIPTIONAL ACTIVATOR CUBITUS INTERRUPTUS"/>
    <property type="match status" value="1"/>
</dbReference>
<name>A0ABQ8FD76_9FUNG</name>
<feature type="domain" description="C2H2-type" evidence="9">
    <location>
        <begin position="316"/>
        <end position="340"/>
    </location>
</feature>
<dbReference type="InterPro" id="IPR043359">
    <property type="entry name" value="GLI-like"/>
</dbReference>
<dbReference type="PROSITE" id="PS50157">
    <property type="entry name" value="ZINC_FINGER_C2H2_2"/>
    <property type="match status" value="4"/>
</dbReference>
<accession>A0ABQ8FD76</accession>
<dbReference type="Gene3D" id="3.30.160.60">
    <property type="entry name" value="Classic Zinc Finger"/>
    <property type="match status" value="7"/>
</dbReference>
<feature type="region of interest" description="Disordered" evidence="8">
    <location>
        <begin position="126"/>
        <end position="148"/>
    </location>
</feature>
<evidence type="ECO:0000256" key="6">
    <source>
        <dbReference type="ARBA" id="ARBA00023242"/>
    </source>
</evidence>
<dbReference type="EMBL" id="JAFCIX010000298">
    <property type="protein sequence ID" value="KAH6595532.1"/>
    <property type="molecule type" value="Genomic_DNA"/>
</dbReference>
<dbReference type="Pfam" id="PF00096">
    <property type="entry name" value="zf-C2H2"/>
    <property type="match status" value="3"/>
</dbReference>